<sequence length="159" mass="18500">MIWVPENDPRRGKCKGSFITSDSLFNAYHYSGCWHEKLAIYRFMRALRAESAADYTWLSTPVNIHHIAVDIEFKFPHDTLGTPSEFYDTVKSRRISDARSVNEYHGCKIIKHIEMRRYVRDEFLHSMNNINASVSKPSIHSKSKLAFPEKPEVELIEVP</sequence>
<name>A0A2H5BQL5_9CAUD</name>
<evidence type="ECO:0000313" key="1">
    <source>
        <dbReference type="EMBL" id="AUG88446.1"/>
    </source>
</evidence>
<evidence type="ECO:0000313" key="2">
    <source>
        <dbReference type="Proteomes" id="UP000240283"/>
    </source>
</evidence>
<reference evidence="1 2" key="1">
    <citation type="submission" date="2017-12" db="EMBL/GenBank/DDBJ databases">
        <title>Genomic analysis of a novel phage Vp_R1 lytic to Vibrio parahaemolyticus.</title>
        <authorList>
            <person name="Ren H."/>
            <person name="Li Z."/>
        </authorList>
    </citation>
    <scope>NUCLEOTIDE SEQUENCE [LARGE SCALE GENOMIC DNA]</scope>
</reference>
<organism evidence="1 2">
    <name type="scientific">Vibrio phage Vp_R1</name>
    <dbReference type="NCBI Taxonomy" id="2059867"/>
    <lineage>
        <taxon>Viruses</taxon>
        <taxon>Duplodnaviria</taxon>
        <taxon>Heunggongvirae</taxon>
        <taxon>Uroviricota</taxon>
        <taxon>Caudoviricetes</taxon>
        <taxon>Grimontviridae</taxon>
        <taxon>Dalianvirus</taxon>
        <taxon>Dalianvirus R1</taxon>
    </lineage>
</organism>
<dbReference type="EMBL" id="MG603697">
    <property type="protein sequence ID" value="AUG88446.1"/>
    <property type="molecule type" value="Genomic_DNA"/>
</dbReference>
<gene>
    <name evidence="1" type="ORF">VPR_082</name>
</gene>
<proteinExistence type="predicted"/>
<protein>
    <submittedName>
        <fullName evidence="1">Uncharacterized protein</fullName>
    </submittedName>
</protein>
<accession>A0A2H5BQL5</accession>
<keyword evidence="2" id="KW-1185">Reference proteome</keyword>
<dbReference type="Proteomes" id="UP000240283">
    <property type="component" value="Segment"/>
</dbReference>